<protein>
    <submittedName>
        <fullName evidence="2">DUF2188 domain-containing protein</fullName>
    </submittedName>
</protein>
<organism evidence="2 3">
    <name type="scientific">Modicisalibacter tunisiensis</name>
    <dbReference type="NCBI Taxonomy" id="390637"/>
    <lineage>
        <taxon>Bacteria</taxon>
        <taxon>Pseudomonadati</taxon>
        <taxon>Pseudomonadota</taxon>
        <taxon>Gammaproteobacteria</taxon>
        <taxon>Oceanospirillales</taxon>
        <taxon>Halomonadaceae</taxon>
        <taxon>Modicisalibacter</taxon>
    </lineage>
</organism>
<dbReference type="InterPro" id="IPR018691">
    <property type="entry name" value="DUF2188"/>
</dbReference>
<sequence length="71" mass="7868">MTAEVQVIAHDDEWGVRQGDTEHGEEQFSSPAEAIAHGRAMAERDAVDLVIHGPHGTVREKPGREDTEHRD</sequence>
<evidence type="ECO:0000256" key="1">
    <source>
        <dbReference type="SAM" id="MobiDB-lite"/>
    </source>
</evidence>
<feature type="compositionally biased region" description="Basic and acidic residues" evidence="1">
    <location>
        <begin position="57"/>
        <end position="71"/>
    </location>
</feature>
<proteinExistence type="predicted"/>
<gene>
    <name evidence="2" type="ORF">KGQ91_10830</name>
</gene>
<dbReference type="Pfam" id="PF09954">
    <property type="entry name" value="DUF2188"/>
    <property type="match status" value="1"/>
</dbReference>
<reference evidence="2 3" key="1">
    <citation type="submission" date="2021-05" db="EMBL/GenBank/DDBJ databases">
        <title>Petroleum and Energy Research Collection (APPE): ex situ preservation of microbial diversity associated with the oil industry and exploitation of its biotechnological potential.</title>
        <authorList>
            <person name="Paixao C.T.M."/>
            <person name="Gomes M.B."/>
            <person name="Oliveira V.M."/>
        </authorList>
    </citation>
    <scope>NUCLEOTIDE SEQUENCE [LARGE SCALE GENOMIC DNA]</scope>
    <source>
        <strain evidence="2 3">LIT2</strain>
    </source>
</reference>
<dbReference type="Proteomes" id="UP001319883">
    <property type="component" value="Unassembled WGS sequence"/>
</dbReference>
<accession>A0ABS7X2M4</accession>
<comment type="caution">
    <text evidence="2">The sequence shown here is derived from an EMBL/GenBank/DDBJ whole genome shotgun (WGS) entry which is preliminary data.</text>
</comment>
<name>A0ABS7X2M4_9GAMM</name>
<dbReference type="RefSeq" id="WP_163649322.1">
    <property type="nucleotide sequence ID" value="NZ_JAGXFC010000001.1"/>
</dbReference>
<evidence type="ECO:0000313" key="2">
    <source>
        <dbReference type="EMBL" id="MBZ9568166.1"/>
    </source>
</evidence>
<dbReference type="EMBL" id="JAGXFD010000001">
    <property type="protein sequence ID" value="MBZ9568166.1"/>
    <property type="molecule type" value="Genomic_DNA"/>
</dbReference>
<feature type="region of interest" description="Disordered" evidence="1">
    <location>
        <begin position="52"/>
        <end position="71"/>
    </location>
</feature>
<evidence type="ECO:0000313" key="3">
    <source>
        <dbReference type="Proteomes" id="UP001319883"/>
    </source>
</evidence>
<keyword evidence="3" id="KW-1185">Reference proteome</keyword>